<dbReference type="RefSeq" id="WP_126304897.1">
    <property type="nucleotide sequence ID" value="NZ_JBGNXI010000007.1"/>
</dbReference>
<protein>
    <submittedName>
        <fullName evidence="2">Putative bacteriocin transport accessory protein</fullName>
    </submittedName>
</protein>
<reference evidence="2 3" key="1">
    <citation type="submission" date="2018-12" db="EMBL/GenBank/DDBJ databases">
        <authorList>
            <consortium name="Pathogen Informatics"/>
        </authorList>
    </citation>
    <scope>NUCLEOTIDE SEQUENCE [LARGE SCALE GENOMIC DNA]</scope>
    <source>
        <strain evidence="2 3">NCTC12227</strain>
    </source>
</reference>
<evidence type="ECO:0000313" key="2">
    <source>
        <dbReference type="EMBL" id="VEJ21776.1"/>
    </source>
</evidence>
<proteinExistence type="predicted"/>
<accession>A0A448UCZ4</accession>
<dbReference type="CDD" id="cd02947">
    <property type="entry name" value="TRX_family"/>
    <property type="match status" value="1"/>
</dbReference>
<keyword evidence="1" id="KW-0732">Signal</keyword>
<dbReference type="Pfam" id="PF20207">
    <property type="entry name" value="DUF6568"/>
    <property type="match status" value="1"/>
</dbReference>
<dbReference type="KEGG" id="nani:NCTC12227_01533"/>
<dbReference type="AlphaFoldDB" id="A0A448UCZ4"/>
<dbReference type="Proteomes" id="UP000268229">
    <property type="component" value="Chromosome"/>
</dbReference>
<evidence type="ECO:0000313" key="3">
    <source>
        <dbReference type="Proteomes" id="UP000268229"/>
    </source>
</evidence>
<sequence length="174" mass="19782">MKPKTFVLILSALLLAACGSTANETQTLRDQLAEAQTAVKLSAENTKRLESTYSDIYFELNSLTVENFKAKVAKGETFYAYIGRPSCGDCNAFEPLLKRYIRDRKLQDKIYFVNVHRLNQDKPAWAEFKQQYNLTGTPVLAKYGKRRQINKLDFENKGGISAEDLEKWLGMNGL</sequence>
<name>A0A448UCZ4_9NEIS</name>
<dbReference type="STRING" id="326522.BWD08_09430"/>
<evidence type="ECO:0000256" key="1">
    <source>
        <dbReference type="SAM" id="SignalP"/>
    </source>
</evidence>
<dbReference type="InterPro" id="IPR036249">
    <property type="entry name" value="Thioredoxin-like_sf"/>
</dbReference>
<organism evidence="2 3">
    <name type="scientific">Neisseria animaloris</name>
    <dbReference type="NCBI Taxonomy" id="326522"/>
    <lineage>
        <taxon>Bacteria</taxon>
        <taxon>Pseudomonadati</taxon>
        <taxon>Pseudomonadota</taxon>
        <taxon>Betaproteobacteria</taxon>
        <taxon>Neisseriales</taxon>
        <taxon>Neisseriaceae</taxon>
        <taxon>Neisseria</taxon>
    </lineage>
</organism>
<dbReference type="Gene3D" id="3.40.30.10">
    <property type="entry name" value="Glutaredoxin"/>
    <property type="match status" value="1"/>
</dbReference>
<feature type="signal peptide" evidence="1">
    <location>
        <begin position="1"/>
        <end position="22"/>
    </location>
</feature>
<dbReference type="OrthoDB" id="9792987at2"/>
<dbReference type="SUPFAM" id="SSF52833">
    <property type="entry name" value="Thioredoxin-like"/>
    <property type="match status" value="1"/>
</dbReference>
<gene>
    <name evidence="2" type="ORF">NCTC12227_01533</name>
</gene>
<dbReference type="InterPro" id="IPR046698">
    <property type="entry name" value="PedC-like"/>
</dbReference>
<dbReference type="PROSITE" id="PS51257">
    <property type="entry name" value="PROKAR_LIPOPROTEIN"/>
    <property type="match status" value="1"/>
</dbReference>
<feature type="chain" id="PRO_5019193551" evidence="1">
    <location>
        <begin position="23"/>
        <end position="174"/>
    </location>
</feature>
<keyword evidence="3" id="KW-1185">Reference proteome</keyword>
<dbReference type="EMBL" id="LR134516">
    <property type="protein sequence ID" value="VEJ21776.1"/>
    <property type="molecule type" value="Genomic_DNA"/>
</dbReference>